<organism evidence="2 3">
    <name type="scientific">Gossypium stocksii</name>
    <dbReference type="NCBI Taxonomy" id="47602"/>
    <lineage>
        <taxon>Eukaryota</taxon>
        <taxon>Viridiplantae</taxon>
        <taxon>Streptophyta</taxon>
        <taxon>Embryophyta</taxon>
        <taxon>Tracheophyta</taxon>
        <taxon>Spermatophyta</taxon>
        <taxon>Magnoliopsida</taxon>
        <taxon>eudicotyledons</taxon>
        <taxon>Gunneridae</taxon>
        <taxon>Pentapetalae</taxon>
        <taxon>rosids</taxon>
        <taxon>malvids</taxon>
        <taxon>Malvales</taxon>
        <taxon>Malvaceae</taxon>
        <taxon>Malvoideae</taxon>
        <taxon>Gossypium</taxon>
    </lineage>
</organism>
<sequence>MTIFFVLFWGLAEYFISRVSAVSRVLVRVFFSRSNIATLYLWFIFSVFGAQGVVALFINEEGHYILPRWPSTTHKRAGVWCCFGHLYRRIYADRKLPSPLLPHSLLTFLLLEGSYSNQIHYNASHSKATSLSLAIQYIHALLSHTLTGKRVSTGVVTTTGAYYLWSMATAHVFDLAYSIALAFCHQTNYYKKGPICLGPYMTRLARHFGLFNTLEMSSTLTLVGQMSPQGISSLIHMRMIERRRGVDPPILTSSF</sequence>
<evidence type="ECO:0000313" key="2">
    <source>
        <dbReference type="EMBL" id="KAH1039575.1"/>
    </source>
</evidence>
<keyword evidence="1" id="KW-0812">Transmembrane</keyword>
<evidence type="ECO:0000256" key="1">
    <source>
        <dbReference type="SAM" id="Phobius"/>
    </source>
</evidence>
<dbReference type="OrthoDB" id="1436156at2759"/>
<feature type="transmembrane region" description="Helical" evidence="1">
    <location>
        <begin position="37"/>
        <end position="58"/>
    </location>
</feature>
<accession>A0A9D3UFM6</accession>
<evidence type="ECO:0000313" key="3">
    <source>
        <dbReference type="Proteomes" id="UP000828251"/>
    </source>
</evidence>
<protein>
    <submittedName>
        <fullName evidence="2">Uncharacterized protein</fullName>
    </submittedName>
</protein>
<dbReference type="AlphaFoldDB" id="A0A9D3UFM6"/>
<dbReference type="EMBL" id="JAIQCV010000012">
    <property type="protein sequence ID" value="KAH1039575.1"/>
    <property type="molecule type" value="Genomic_DNA"/>
</dbReference>
<keyword evidence="3" id="KW-1185">Reference proteome</keyword>
<gene>
    <name evidence="2" type="ORF">J1N35_041318</name>
</gene>
<name>A0A9D3UFM6_9ROSI</name>
<keyword evidence="1" id="KW-0472">Membrane</keyword>
<reference evidence="2 3" key="1">
    <citation type="journal article" date="2021" name="Plant Biotechnol. J.">
        <title>Multi-omics assisted identification of the key and species-specific regulatory components of drought-tolerant mechanisms in Gossypium stocksii.</title>
        <authorList>
            <person name="Yu D."/>
            <person name="Ke L."/>
            <person name="Zhang D."/>
            <person name="Wu Y."/>
            <person name="Sun Y."/>
            <person name="Mei J."/>
            <person name="Sun J."/>
            <person name="Sun Y."/>
        </authorList>
    </citation>
    <scope>NUCLEOTIDE SEQUENCE [LARGE SCALE GENOMIC DNA]</scope>
    <source>
        <strain evidence="3">cv. E1</strain>
        <tissue evidence="2">Leaf</tissue>
    </source>
</reference>
<dbReference type="Proteomes" id="UP000828251">
    <property type="component" value="Unassembled WGS sequence"/>
</dbReference>
<keyword evidence="1" id="KW-1133">Transmembrane helix</keyword>
<proteinExistence type="predicted"/>
<comment type="caution">
    <text evidence="2">The sequence shown here is derived from an EMBL/GenBank/DDBJ whole genome shotgun (WGS) entry which is preliminary data.</text>
</comment>